<proteinExistence type="inferred from homology"/>
<dbReference type="GO" id="GO:0015187">
    <property type="term" value="F:glycine transmembrane transporter activity"/>
    <property type="evidence" value="ECO:0007669"/>
    <property type="project" value="TreeGrafter"/>
</dbReference>
<organism evidence="10 11">
    <name type="scientific">Malassezia brasiliensis</name>
    <dbReference type="NCBI Taxonomy" id="1821822"/>
    <lineage>
        <taxon>Eukaryota</taxon>
        <taxon>Fungi</taxon>
        <taxon>Dikarya</taxon>
        <taxon>Basidiomycota</taxon>
        <taxon>Ustilaginomycotina</taxon>
        <taxon>Malasseziomycetes</taxon>
        <taxon>Malasseziales</taxon>
        <taxon>Malasseziaceae</taxon>
        <taxon>Malassezia</taxon>
    </lineage>
</organism>
<dbReference type="GO" id="GO:1904983">
    <property type="term" value="P:glycine import into mitochondrion"/>
    <property type="evidence" value="ECO:0007669"/>
    <property type="project" value="TreeGrafter"/>
</dbReference>
<evidence type="ECO:0000256" key="6">
    <source>
        <dbReference type="ARBA" id="ARBA00023128"/>
    </source>
</evidence>
<feature type="repeat" description="Solcar" evidence="8">
    <location>
        <begin position="18"/>
        <end position="111"/>
    </location>
</feature>
<dbReference type="Gene3D" id="1.50.40.10">
    <property type="entry name" value="Mitochondrial carrier domain"/>
    <property type="match status" value="1"/>
</dbReference>
<dbReference type="PRINTS" id="PR00926">
    <property type="entry name" value="MITOCARRIER"/>
</dbReference>
<evidence type="ECO:0000256" key="4">
    <source>
        <dbReference type="ARBA" id="ARBA00022737"/>
    </source>
</evidence>
<evidence type="ECO:0000256" key="1">
    <source>
        <dbReference type="ARBA" id="ARBA00004225"/>
    </source>
</evidence>
<dbReference type="Proteomes" id="UP001216638">
    <property type="component" value="Chromosome 3"/>
</dbReference>
<evidence type="ECO:0000256" key="5">
    <source>
        <dbReference type="ARBA" id="ARBA00022989"/>
    </source>
</evidence>
<evidence type="ECO:0000256" key="2">
    <source>
        <dbReference type="ARBA" id="ARBA00022448"/>
    </source>
</evidence>
<keyword evidence="4" id="KW-0677">Repeat</keyword>
<keyword evidence="11" id="KW-1185">Reference proteome</keyword>
<comment type="subcellular location">
    <subcellularLocation>
        <location evidence="1">Mitochondrion membrane</location>
        <topology evidence="1">Multi-pass membrane protein</topology>
    </subcellularLocation>
</comment>
<protein>
    <recommendedName>
        <fullName evidence="12">Mitochondrial glycine transporter</fullName>
    </recommendedName>
</protein>
<keyword evidence="7 8" id="KW-0472">Membrane</keyword>
<dbReference type="EMBL" id="CP119953">
    <property type="protein sequence ID" value="WFC96310.1"/>
    <property type="molecule type" value="Genomic_DNA"/>
</dbReference>
<dbReference type="AlphaFoldDB" id="A0AAF0DZC0"/>
<dbReference type="Pfam" id="PF00153">
    <property type="entry name" value="Mito_carr"/>
    <property type="match status" value="3"/>
</dbReference>
<reference evidence="10" key="1">
    <citation type="submission" date="2023-03" db="EMBL/GenBank/DDBJ databases">
        <title>Mating type loci evolution in Malassezia.</title>
        <authorList>
            <person name="Coelho M.A."/>
        </authorList>
    </citation>
    <scope>NUCLEOTIDE SEQUENCE</scope>
    <source>
        <strain evidence="10">CBS 14135</strain>
    </source>
</reference>
<evidence type="ECO:0000313" key="11">
    <source>
        <dbReference type="Proteomes" id="UP001216638"/>
    </source>
</evidence>
<dbReference type="PANTHER" id="PTHR46181">
    <property type="entry name" value="MITOCHONDRIAL GLYCINE TRANSPORTER"/>
    <property type="match status" value="1"/>
</dbReference>
<dbReference type="GO" id="GO:0031966">
    <property type="term" value="C:mitochondrial membrane"/>
    <property type="evidence" value="ECO:0007669"/>
    <property type="project" value="UniProtKB-SubCell"/>
</dbReference>
<accession>A0AAF0DZC0</accession>
<feature type="repeat" description="Solcar" evidence="8">
    <location>
        <begin position="238"/>
        <end position="329"/>
    </location>
</feature>
<dbReference type="PROSITE" id="PS50920">
    <property type="entry name" value="SOLCAR"/>
    <property type="match status" value="3"/>
</dbReference>
<evidence type="ECO:0000313" key="10">
    <source>
        <dbReference type="EMBL" id="WFC96310.1"/>
    </source>
</evidence>
<dbReference type="InterPro" id="IPR023395">
    <property type="entry name" value="MCP_dom_sf"/>
</dbReference>
<evidence type="ECO:0000256" key="7">
    <source>
        <dbReference type="ARBA" id="ARBA00023136"/>
    </source>
</evidence>
<dbReference type="PANTHER" id="PTHR46181:SF3">
    <property type="entry name" value="MITOCHONDRIAL GLYCINE TRANSPORTER"/>
    <property type="match status" value="1"/>
</dbReference>
<gene>
    <name evidence="10" type="ORF">MBRA1_002967</name>
</gene>
<keyword evidence="3 8" id="KW-0812">Transmembrane</keyword>
<sequence>MPASASNAGAQEARAPTRSAAKTLGVGGLAGLASCVLLQPFDLLKTRMQQEQSRVGPHLVETRTQRLMRNFRQVVHADGWHGLWRGTMPTVVRNVPGVAAYFYTINELRWLVAIWQVPLLSIGGATQAATGASSSTLARLSTTGNLLTGAAARVAIGFCLNPITIVKARYESSHYARTAYPTILSSLRAIYHDGGFAGFFRGFSATALRDAPYAGLYLAVYEHTKQLLGRFSRHDRSGNAWVVSASGLTAGTLATVATQPFDILKTRMQTTPSALLGMPAERVGIVAMTRHVLATDGLGAFADGLGLRCARKAASGMIGWTIFEFGNRYWNA</sequence>
<keyword evidence="2 9" id="KW-0813">Transport</keyword>
<dbReference type="InterPro" id="IPR002067">
    <property type="entry name" value="MCP"/>
</dbReference>
<name>A0AAF0DZC0_9BASI</name>
<evidence type="ECO:0000256" key="8">
    <source>
        <dbReference type="PROSITE-ProRule" id="PRU00282"/>
    </source>
</evidence>
<keyword evidence="5" id="KW-1133">Transmembrane helix</keyword>
<dbReference type="SUPFAM" id="SSF103506">
    <property type="entry name" value="Mitochondrial carrier"/>
    <property type="match status" value="1"/>
</dbReference>
<keyword evidence="6" id="KW-0496">Mitochondrion</keyword>
<dbReference type="InterPro" id="IPR018108">
    <property type="entry name" value="MCP_transmembrane"/>
</dbReference>
<comment type="similarity">
    <text evidence="9">Belongs to the mitochondrial carrier (TC 2.A.29) family.</text>
</comment>
<evidence type="ECO:0008006" key="12">
    <source>
        <dbReference type="Google" id="ProtNLM"/>
    </source>
</evidence>
<evidence type="ECO:0000256" key="9">
    <source>
        <dbReference type="RuleBase" id="RU000488"/>
    </source>
</evidence>
<evidence type="ECO:0000256" key="3">
    <source>
        <dbReference type="ARBA" id="ARBA00022692"/>
    </source>
</evidence>
<feature type="repeat" description="Solcar" evidence="8">
    <location>
        <begin position="143"/>
        <end position="227"/>
    </location>
</feature>